<dbReference type="Pfam" id="PF00271">
    <property type="entry name" value="Helicase_C"/>
    <property type="match status" value="1"/>
</dbReference>
<dbReference type="Gene3D" id="3.30.40.10">
    <property type="entry name" value="Zinc/RING finger domain, C3HC4 (zinc finger)"/>
    <property type="match status" value="1"/>
</dbReference>
<dbReference type="SMART" id="SM00490">
    <property type="entry name" value="HELICc"/>
    <property type="match status" value="1"/>
</dbReference>
<dbReference type="GO" id="GO:0005737">
    <property type="term" value="C:cytoplasm"/>
    <property type="evidence" value="ECO:0007669"/>
    <property type="project" value="TreeGrafter"/>
</dbReference>
<evidence type="ECO:0000313" key="8">
    <source>
        <dbReference type="EMBL" id="CAF0782585.1"/>
    </source>
</evidence>
<dbReference type="Gene3D" id="2.170.150.30">
    <property type="entry name" value="RIG-I-like receptor, C-terminal regulatory domain"/>
    <property type="match status" value="1"/>
</dbReference>
<dbReference type="PROSITE" id="PS51194">
    <property type="entry name" value="HELICASE_CTER"/>
    <property type="match status" value="1"/>
</dbReference>
<dbReference type="GO" id="GO:0003677">
    <property type="term" value="F:DNA binding"/>
    <property type="evidence" value="ECO:0007669"/>
    <property type="project" value="InterPro"/>
</dbReference>
<dbReference type="PROSITE" id="PS00518">
    <property type="entry name" value="ZF_RING_1"/>
    <property type="match status" value="1"/>
</dbReference>
<dbReference type="SUPFAM" id="SSF57850">
    <property type="entry name" value="RING/U-box"/>
    <property type="match status" value="1"/>
</dbReference>
<reference evidence="9" key="1">
    <citation type="submission" date="2021-02" db="EMBL/GenBank/DDBJ databases">
        <authorList>
            <person name="Nowell W R."/>
        </authorList>
    </citation>
    <scope>NUCLEOTIDE SEQUENCE</scope>
</reference>
<dbReference type="Pfam" id="PF04851">
    <property type="entry name" value="ResIII"/>
    <property type="match status" value="1"/>
</dbReference>
<dbReference type="GO" id="GO:0016787">
    <property type="term" value="F:hydrolase activity"/>
    <property type="evidence" value="ECO:0007669"/>
    <property type="project" value="InterPro"/>
</dbReference>
<dbReference type="SMART" id="SM00184">
    <property type="entry name" value="RING"/>
    <property type="match status" value="1"/>
</dbReference>
<dbReference type="Proteomes" id="UP000677228">
    <property type="component" value="Unassembled WGS sequence"/>
</dbReference>
<name>A0A813S8P9_9BILA</name>
<dbReference type="InterPro" id="IPR038557">
    <property type="entry name" value="RLR_C_sf"/>
</dbReference>
<dbReference type="EMBL" id="CAJNOQ010000365">
    <property type="protein sequence ID" value="CAF0792787.1"/>
    <property type="molecule type" value="Genomic_DNA"/>
</dbReference>
<dbReference type="EMBL" id="CAJOBC010000365">
    <property type="protein sequence ID" value="CAF3577137.1"/>
    <property type="molecule type" value="Genomic_DNA"/>
</dbReference>
<evidence type="ECO:0000259" key="5">
    <source>
        <dbReference type="PROSITE" id="PS50089"/>
    </source>
</evidence>
<dbReference type="InterPro" id="IPR014001">
    <property type="entry name" value="Helicase_ATP-bd"/>
</dbReference>
<dbReference type="GO" id="GO:0008270">
    <property type="term" value="F:zinc ion binding"/>
    <property type="evidence" value="ECO:0007669"/>
    <property type="project" value="UniProtKB-KW"/>
</dbReference>
<comment type="caution">
    <text evidence="9">The sequence shown here is derived from an EMBL/GenBank/DDBJ whole genome shotgun (WGS) entry which is preliminary data.</text>
</comment>
<feature type="domain" description="Helicase ATP-binding" evidence="6">
    <location>
        <begin position="242"/>
        <end position="433"/>
    </location>
</feature>
<gene>
    <name evidence="9" type="ORF">GPM918_LOCUS3090</name>
    <name evidence="8" type="ORF">OVA965_LOCUS3692</name>
    <name evidence="11" type="ORF">SRO942_LOCUS3090</name>
    <name evidence="10" type="ORF">TMI583_LOCUS3690</name>
</gene>
<keyword evidence="2 4" id="KW-0863">Zinc-finger</keyword>
<evidence type="ECO:0000313" key="12">
    <source>
        <dbReference type="Proteomes" id="UP000663829"/>
    </source>
</evidence>
<dbReference type="Pfam" id="PF00097">
    <property type="entry name" value="zf-C3HC4"/>
    <property type="match status" value="1"/>
</dbReference>
<dbReference type="InterPro" id="IPR018957">
    <property type="entry name" value="Znf_C3HC4_RING-type"/>
</dbReference>
<proteinExistence type="predicted"/>
<dbReference type="InterPro" id="IPR051363">
    <property type="entry name" value="RLR_Helicase"/>
</dbReference>
<organism evidence="9 12">
    <name type="scientific">Didymodactylos carnosus</name>
    <dbReference type="NCBI Taxonomy" id="1234261"/>
    <lineage>
        <taxon>Eukaryota</taxon>
        <taxon>Metazoa</taxon>
        <taxon>Spiralia</taxon>
        <taxon>Gnathifera</taxon>
        <taxon>Rotifera</taxon>
        <taxon>Eurotatoria</taxon>
        <taxon>Bdelloidea</taxon>
        <taxon>Philodinida</taxon>
        <taxon>Philodinidae</taxon>
        <taxon>Didymodactylos</taxon>
    </lineage>
</organism>
<dbReference type="PANTHER" id="PTHR14074:SF16">
    <property type="entry name" value="ANTIVIRAL INNATE IMMUNE RESPONSE RECEPTOR RIG-I"/>
    <property type="match status" value="1"/>
</dbReference>
<dbReference type="Proteomes" id="UP000663829">
    <property type="component" value="Unassembled WGS sequence"/>
</dbReference>
<dbReference type="EMBL" id="CAJOBA010000909">
    <property type="protein sequence ID" value="CAF3564364.1"/>
    <property type="molecule type" value="Genomic_DNA"/>
</dbReference>
<evidence type="ECO:0000259" key="6">
    <source>
        <dbReference type="PROSITE" id="PS51192"/>
    </source>
</evidence>
<sequence length="893" mass="104012">MADVFRLIQCPSCLQRLNKPKELYCKHVICAKCLEVILQNHSKQRPSKCPKCQTPFEEYLIEKYDYLPQSHQITKLLTRLEDIDLCFKCKDFTDIQKCDECKQTFCENCINDHQHKKSTVSSPTILNKSNLNDFTSAEIAIIESVKEILTEKEYIDFIAVTRMYLKNPIKNSKEGYRPSTIAQSTTTISKNFNFKEFLNTEVPYDWMRHEHVTQENILLSPQRAKNLLRLDFVPRAYQLRMARHGLNKTNSVVCLQTGAGKTWVAGIVVKFLYILTKQSSNIGNNNNYLKKSSNSSRFKCVFLVPIKALIEQQCIAFKKIFPDQSDKILKQIDKEAAVRFNQLYDQFDIFFFTYQKFNNYIEANHIKFNMFDLIVIDECHHCYSDHPVMDMMRRYHQLKVQGDYVPQIMGLTASVGTNKGNGFEHLVQLCANLDSLYVCAIENDRELEELRKSTNTPLADTIIPVAIDLTDPYAACLKEEVMTRICNRLNYETSQFGTQMFENYLMTKYQNAVKRNDRMENTGCDYLLKFNRFLQNYNDLPFQQCYKWLEDELHRPVLVNYEQFELECRRYWENFRRFVENHRSDQPYVKNKLKKLTDLILQLHESESKGLILVRTKFHTVALEIFLSEHPDLIARNIRPGRLTGQGSLEDMYMPANIQMASLNQFRSGVKNLLVATDVAQEGLDVAECSYVIRYEFVSNEIGTVQSRGRARALQSKCFLITETQSLNQRRELENRSKEIDMKRALEELKEKGVHEFQKLVVLKQAELIEQIHKNGGVNRQPLEPTTHSEVYSVRCRYCNTYLCQSSALRKQGTTYVCIDPQFIKEKITPMSDDKKFYCSNPSCGKELGPIILFTVSMPGYALTITALKFVDRHGDSHTYKKWSMFPSHVQSL</sequence>
<dbReference type="SUPFAM" id="SSF52540">
    <property type="entry name" value="P-loop containing nucleoside triphosphate hydrolases"/>
    <property type="match status" value="1"/>
</dbReference>
<evidence type="ECO:0000313" key="10">
    <source>
        <dbReference type="EMBL" id="CAF3564364.1"/>
    </source>
</evidence>
<evidence type="ECO:0000256" key="3">
    <source>
        <dbReference type="ARBA" id="ARBA00022833"/>
    </source>
</evidence>
<evidence type="ECO:0000313" key="9">
    <source>
        <dbReference type="EMBL" id="CAF0792787.1"/>
    </source>
</evidence>
<evidence type="ECO:0000256" key="2">
    <source>
        <dbReference type="ARBA" id="ARBA00022771"/>
    </source>
</evidence>
<keyword evidence="3" id="KW-0862">Zinc</keyword>
<feature type="domain" description="Helicase C-terminal" evidence="7">
    <location>
        <begin position="595"/>
        <end position="750"/>
    </location>
</feature>
<evidence type="ECO:0000256" key="4">
    <source>
        <dbReference type="PROSITE-ProRule" id="PRU00175"/>
    </source>
</evidence>
<dbReference type="AlphaFoldDB" id="A0A813S8P9"/>
<dbReference type="PANTHER" id="PTHR14074">
    <property type="entry name" value="HELICASE WITH DEATH DOMAIN-RELATED"/>
    <property type="match status" value="1"/>
</dbReference>
<feature type="domain" description="RING-type" evidence="5">
    <location>
        <begin position="10"/>
        <end position="53"/>
    </location>
</feature>
<evidence type="ECO:0000259" key="7">
    <source>
        <dbReference type="PROSITE" id="PS51194"/>
    </source>
</evidence>
<dbReference type="Proteomes" id="UP000682733">
    <property type="component" value="Unassembled WGS sequence"/>
</dbReference>
<dbReference type="OrthoDB" id="416741at2759"/>
<dbReference type="InterPro" id="IPR013083">
    <property type="entry name" value="Znf_RING/FYVE/PHD"/>
</dbReference>
<dbReference type="InterPro" id="IPR017907">
    <property type="entry name" value="Znf_RING_CS"/>
</dbReference>
<keyword evidence="1" id="KW-0479">Metal-binding</keyword>
<dbReference type="PROSITE" id="PS51192">
    <property type="entry name" value="HELICASE_ATP_BIND_1"/>
    <property type="match status" value="1"/>
</dbReference>
<dbReference type="EMBL" id="CAJNOK010000909">
    <property type="protein sequence ID" value="CAF0782585.1"/>
    <property type="molecule type" value="Genomic_DNA"/>
</dbReference>
<protein>
    <recommendedName>
        <fullName evidence="13">RNA helicase</fullName>
    </recommendedName>
</protein>
<evidence type="ECO:0008006" key="13">
    <source>
        <dbReference type="Google" id="ProtNLM"/>
    </source>
</evidence>
<evidence type="ECO:0000256" key="1">
    <source>
        <dbReference type="ARBA" id="ARBA00022723"/>
    </source>
</evidence>
<accession>A0A813S8P9</accession>
<dbReference type="SMART" id="SM00487">
    <property type="entry name" value="DEXDc"/>
    <property type="match status" value="1"/>
</dbReference>
<keyword evidence="12" id="KW-1185">Reference proteome</keyword>
<dbReference type="Gene3D" id="3.40.50.300">
    <property type="entry name" value="P-loop containing nucleotide triphosphate hydrolases"/>
    <property type="match status" value="2"/>
</dbReference>
<dbReference type="PROSITE" id="PS50089">
    <property type="entry name" value="ZF_RING_2"/>
    <property type="match status" value="1"/>
</dbReference>
<dbReference type="Proteomes" id="UP000681722">
    <property type="component" value="Unassembled WGS sequence"/>
</dbReference>
<dbReference type="InterPro" id="IPR001841">
    <property type="entry name" value="Znf_RING"/>
</dbReference>
<evidence type="ECO:0000313" key="11">
    <source>
        <dbReference type="EMBL" id="CAF3577137.1"/>
    </source>
</evidence>
<dbReference type="InterPro" id="IPR006935">
    <property type="entry name" value="Helicase/UvrB_N"/>
</dbReference>
<dbReference type="InterPro" id="IPR001650">
    <property type="entry name" value="Helicase_C-like"/>
</dbReference>
<dbReference type="InterPro" id="IPR027417">
    <property type="entry name" value="P-loop_NTPase"/>
</dbReference>
<dbReference type="GO" id="GO:0005524">
    <property type="term" value="F:ATP binding"/>
    <property type="evidence" value="ECO:0007669"/>
    <property type="project" value="InterPro"/>
</dbReference>
<dbReference type="Gene3D" id="1.20.1320.30">
    <property type="match status" value="1"/>
</dbReference>